<organism evidence="3 4">
    <name type="scientific">Sinimarinibacterium flocculans</name>
    <dbReference type="NCBI Taxonomy" id="985250"/>
    <lineage>
        <taxon>Bacteria</taxon>
        <taxon>Pseudomonadati</taxon>
        <taxon>Pseudomonadota</taxon>
        <taxon>Gammaproteobacteria</taxon>
        <taxon>Nevskiales</taxon>
        <taxon>Nevskiaceae</taxon>
        <taxon>Sinimarinibacterium</taxon>
    </lineage>
</organism>
<evidence type="ECO:0000313" key="3">
    <source>
        <dbReference type="EMBL" id="PXV69436.1"/>
    </source>
</evidence>
<accession>A0A318EFE4</accession>
<dbReference type="AlphaFoldDB" id="A0A318EFE4"/>
<name>A0A318EFE4_9GAMM</name>
<dbReference type="RefSeq" id="WP_110264384.1">
    <property type="nucleotide sequence ID" value="NZ_CAKZQT010000021.1"/>
</dbReference>
<feature type="region of interest" description="Disordered" evidence="1">
    <location>
        <begin position="167"/>
        <end position="187"/>
    </location>
</feature>
<proteinExistence type="predicted"/>
<evidence type="ECO:0000313" key="4">
    <source>
        <dbReference type="Proteomes" id="UP000248330"/>
    </source>
</evidence>
<evidence type="ECO:0000259" key="2">
    <source>
        <dbReference type="Pfam" id="PF10881"/>
    </source>
</evidence>
<gene>
    <name evidence="3" type="ORF">C8D93_1039</name>
</gene>
<keyword evidence="4" id="KW-1185">Reference proteome</keyword>
<dbReference type="OrthoDB" id="5782056at2"/>
<protein>
    <submittedName>
        <fullName evidence="3">Uncharacterized protein DUF2726</fullName>
    </submittedName>
</protein>
<reference evidence="3 4" key="1">
    <citation type="submission" date="2018-04" db="EMBL/GenBank/DDBJ databases">
        <title>Genomic Encyclopedia of Type Strains, Phase IV (KMG-IV): sequencing the most valuable type-strain genomes for metagenomic binning, comparative biology and taxonomic classification.</title>
        <authorList>
            <person name="Goeker M."/>
        </authorList>
    </citation>
    <scope>NUCLEOTIDE SEQUENCE [LARGE SCALE GENOMIC DNA]</scope>
    <source>
        <strain evidence="3 4">DSM 104150</strain>
    </source>
</reference>
<evidence type="ECO:0000256" key="1">
    <source>
        <dbReference type="SAM" id="MobiDB-lite"/>
    </source>
</evidence>
<dbReference type="Proteomes" id="UP000248330">
    <property type="component" value="Unassembled WGS sequence"/>
</dbReference>
<dbReference type="EMBL" id="QICN01000003">
    <property type="protein sequence ID" value="PXV69436.1"/>
    <property type="molecule type" value="Genomic_DNA"/>
</dbReference>
<sequence>MWLAAIVFVFAIAALLLAIRLLRQLPDDTAPAERYRSRGPLLSAAERSFFGVLQQAADDDKLVFAKVRVADVLSPERGLRGGKWQRAFNRISAKHFDFLLCDAAEVSPMIAIELDDASHAGDKARARDAFVDAACASAGLPVLRIPAQEAYSVQDLAAQIAERLRPPEATLPKSVPTGRSQRIEPRL</sequence>
<dbReference type="InterPro" id="IPR024402">
    <property type="entry name" value="DUF2726"/>
</dbReference>
<comment type="caution">
    <text evidence="3">The sequence shown here is derived from an EMBL/GenBank/DDBJ whole genome shotgun (WGS) entry which is preliminary data.</text>
</comment>
<dbReference type="Pfam" id="PF10881">
    <property type="entry name" value="DUF2726"/>
    <property type="match status" value="1"/>
</dbReference>
<feature type="domain" description="DUF2726" evidence="2">
    <location>
        <begin position="40"/>
        <end position="162"/>
    </location>
</feature>